<feature type="compositionally biased region" description="Basic and acidic residues" evidence="16">
    <location>
        <begin position="692"/>
        <end position="703"/>
    </location>
</feature>
<reference evidence="19" key="1">
    <citation type="submission" date="2019-03" db="EMBL/GenBank/DDBJ databases">
        <title>Genome sequencing and reference-guided assembly of Black Bengal Goat (Capra hircus).</title>
        <authorList>
            <person name="Siddiki A.Z."/>
            <person name="Baten A."/>
            <person name="Billah M."/>
            <person name="Alam M.A.U."/>
            <person name="Shawrob K.S.M."/>
            <person name="Saha S."/>
            <person name="Chowdhury M."/>
            <person name="Rahman A.H."/>
            <person name="Stear M."/>
            <person name="Miah G."/>
            <person name="Das G.B."/>
            <person name="Hossain M.M."/>
            <person name="Kumkum M."/>
            <person name="Islam M.S."/>
            <person name="Mollah A.M."/>
            <person name="Ahsan A."/>
            <person name="Tusar F."/>
            <person name="Khan M.K.I."/>
        </authorList>
    </citation>
    <scope>NUCLEOTIDE SEQUENCE [LARGE SCALE GENOMIC DNA]</scope>
</reference>
<dbReference type="InterPro" id="IPR038336">
    <property type="entry name" value="NET_sf"/>
</dbReference>
<feature type="domain" description="Bromo" evidence="17">
    <location>
        <begin position="163"/>
        <end position="214"/>
    </location>
</feature>
<keyword evidence="11" id="KW-0539">Nucleus</keyword>
<dbReference type="InterPro" id="IPR027353">
    <property type="entry name" value="NET_dom"/>
</dbReference>
<evidence type="ECO:0000256" key="7">
    <source>
        <dbReference type="ARBA" id="ARBA00022990"/>
    </source>
</evidence>
<keyword evidence="5" id="KW-0677">Repeat</keyword>
<sequence>MTGPGGQYRPHRSPRSSPFSGPAQFSESVHPLYSALKRISKMEAPPPSEIETGPRPPRTVPAGRGDPCRPTAGSIGDGVWDWGPSWGLKSPSPFVRPPQLRPPPFSRCPPPAERAKLLGVLRGTAEEIAFVPARRGGLSPGGPRAAPVPRDQDAAKRDSPQQDYHKIIKQPMDMGTIKRRLENNYYWAASECMQDFNTMFTNCYIYNKPTDDIVLMAQTLEKIFLQKVASMPQEEQELVVTIPKNSHKKGAKLAALQGSITSAHQVPAVSSVSHTALYTPPPEIPTTVLNIPHPSVISSPLLKSLHSAGPPLLAVSAAPPAQPLAKKKGVKRKADTTTPTPTAILAPGSPASPPGGLEPKAARLPPVRRESGRPIKPPRKDLPDSQQQHQSSKKGKLSEQLKHCNGILKELLSKKHAAYAWPFYKPVDASALGLHDYHDIIKHPMDLSTVKRKMENRDYRDAQEFAADVRLMFSNCYKYNPPDHDVVAMARKLQDVFEFRYAKMPDEPLEPGPLPVSTALPPGLAKSSSESSSEESSSESSSEEEEEEDEDDEEEEEESESSDSEEERAHRLAELQEQLRAVHEQLAALSQGPISKPKRKREKKEKKKKRKAEKHRGRAGADEDDKGPRAPRPSQPKKSKKAGSGGSSGAATLGPPGFGPSGGGGTKLPKKATKTAPPALPAGYDSEEEEESRPMSYDEKRQLSLDINKLPGEKLGRVVHIIQAREPSLRDSNPEEIEIDFETLKPSTLRELERYVLSCLRKKPRKPYSEYEMRSPSYPSKFSCDSEDNLEKEVGVMLDALGIISSWDDRLH</sequence>
<dbReference type="PROSITE" id="PS00633">
    <property type="entry name" value="BROMODOMAIN_1"/>
    <property type="match status" value="1"/>
</dbReference>
<dbReference type="PRINTS" id="PR00503">
    <property type="entry name" value="BROMODOMAIN"/>
</dbReference>
<reference evidence="19" key="2">
    <citation type="submission" date="2025-08" db="UniProtKB">
        <authorList>
            <consortium name="Ensembl"/>
        </authorList>
    </citation>
    <scope>IDENTIFICATION</scope>
</reference>
<evidence type="ECO:0000259" key="17">
    <source>
        <dbReference type="PROSITE" id="PS50014"/>
    </source>
</evidence>
<feature type="domain" description="NET" evidence="18">
    <location>
        <begin position="685"/>
        <end position="767"/>
    </location>
</feature>
<dbReference type="PANTHER" id="PTHR22880">
    <property type="entry name" value="FALZ-RELATED BROMODOMAIN-CONTAINING PROTEINS"/>
    <property type="match status" value="1"/>
</dbReference>
<feature type="compositionally biased region" description="Basic and acidic residues" evidence="16">
    <location>
        <begin position="150"/>
        <end position="162"/>
    </location>
</feature>
<evidence type="ECO:0000256" key="14">
    <source>
        <dbReference type="ARBA" id="ARBA00046861"/>
    </source>
</evidence>
<feature type="region of interest" description="Disordered" evidence="16">
    <location>
        <begin position="507"/>
        <end position="704"/>
    </location>
</feature>
<dbReference type="GO" id="GO:0006355">
    <property type="term" value="P:regulation of DNA-templated transcription"/>
    <property type="evidence" value="ECO:0007669"/>
    <property type="project" value="TreeGrafter"/>
</dbReference>
<dbReference type="Gene3D" id="1.20.920.10">
    <property type="entry name" value="Bromodomain-like"/>
    <property type="match status" value="2"/>
</dbReference>
<dbReference type="SUPFAM" id="SSF47370">
    <property type="entry name" value="Bromodomain"/>
    <property type="match status" value="2"/>
</dbReference>
<name>A0A8C2SBG5_CAPHI</name>
<evidence type="ECO:0000256" key="9">
    <source>
        <dbReference type="ARBA" id="ARBA00023117"/>
    </source>
</evidence>
<keyword evidence="9 15" id="KW-0103">Bromodomain</keyword>
<dbReference type="Ensembl" id="ENSCHIT00010058053.1">
    <property type="protein sequence ID" value="ENSCHIP00010041695.1"/>
    <property type="gene ID" value="ENSCHIG00010030497.1"/>
</dbReference>
<keyword evidence="10" id="KW-0804">Transcription</keyword>
<keyword evidence="3" id="KW-0158">Chromosome</keyword>
<dbReference type="GO" id="GO:0005634">
    <property type="term" value="C:nucleus"/>
    <property type="evidence" value="ECO:0007669"/>
    <property type="project" value="UniProtKB-SubCell"/>
</dbReference>
<evidence type="ECO:0000256" key="1">
    <source>
        <dbReference type="ARBA" id="ARBA00004123"/>
    </source>
</evidence>
<dbReference type="InterPro" id="IPR050935">
    <property type="entry name" value="Bromo_chromatin_reader"/>
</dbReference>
<evidence type="ECO:0000256" key="4">
    <source>
        <dbReference type="ARBA" id="ARBA00022553"/>
    </source>
</evidence>
<dbReference type="InterPro" id="IPR043509">
    <property type="entry name" value="Bromo_Brdt_II"/>
</dbReference>
<feature type="region of interest" description="Disordered" evidence="16">
    <location>
        <begin position="319"/>
        <end position="400"/>
    </location>
</feature>
<proteinExistence type="inferred from homology"/>
<feature type="domain" description="Bromo" evidence="17">
    <location>
        <begin position="415"/>
        <end position="487"/>
    </location>
</feature>
<evidence type="ECO:0000256" key="2">
    <source>
        <dbReference type="ARBA" id="ARBA00004286"/>
    </source>
</evidence>
<evidence type="ECO:0000256" key="5">
    <source>
        <dbReference type="ARBA" id="ARBA00022737"/>
    </source>
</evidence>
<organism evidence="19">
    <name type="scientific">Capra hircus</name>
    <name type="common">Goat</name>
    <dbReference type="NCBI Taxonomy" id="9925"/>
    <lineage>
        <taxon>Eukaryota</taxon>
        <taxon>Metazoa</taxon>
        <taxon>Chordata</taxon>
        <taxon>Craniata</taxon>
        <taxon>Vertebrata</taxon>
        <taxon>Euteleostomi</taxon>
        <taxon>Mammalia</taxon>
        <taxon>Eutheria</taxon>
        <taxon>Laurasiatheria</taxon>
        <taxon>Artiodactyla</taxon>
        <taxon>Ruminantia</taxon>
        <taxon>Pecora</taxon>
        <taxon>Bovidae</taxon>
        <taxon>Caprinae</taxon>
        <taxon>Capra</taxon>
    </lineage>
</organism>
<keyword evidence="8" id="KW-0805">Transcription regulation</keyword>
<comment type="subunit">
    <text evidence="14">Homodimer. Interacts with E2F1. Interacts with (acetylated) STAT3; promoting STAT3 recruitment to chromatin. Interacts with CTCF; promoting BRD2 recruitment to chromatin.</text>
</comment>
<feature type="region of interest" description="Disordered" evidence="16">
    <location>
        <begin position="1"/>
        <end position="84"/>
    </location>
</feature>
<dbReference type="InterPro" id="IPR036427">
    <property type="entry name" value="Bromodomain-like_sf"/>
</dbReference>
<dbReference type="AlphaFoldDB" id="A0A8C2SBG5"/>
<evidence type="ECO:0000256" key="12">
    <source>
        <dbReference type="ARBA" id="ARBA00040998"/>
    </source>
</evidence>
<evidence type="ECO:0000256" key="15">
    <source>
        <dbReference type="PROSITE-ProRule" id="PRU00035"/>
    </source>
</evidence>
<evidence type="ECO:0000256" key="3">
    <source>
        <dbReference type="ARBA" id="ARBA00022454"/>
    </source>
</evidence>
<feature type="compositionally biased region" description="Pro residues" evidence="16">
    <location>
        <begin position="44"/>
        <end position="59"/>
    </location>
</feature>
<feature type="region of interest" description="Disordered" evidence="16">
    <location>
        <begin position="134"/>
        <end position="162"/>
    </location>
</feature>
<evidence type="ECO:0000256" key="13">
    <source>
        <dbReference type="ARBA" id="ARBA00044509"/>
    </source>
</evidence>
<keyword evidence="6" id="KW-0156">Chromatin regulator</keyword>
<keyword evidence="7" id="KW-0007">Acetylation</keyword>
<evidence type="ECO:0000256" key="16">
    <source>
        <dbReference type="SAM" id="MobiDB-lite"/>
    </source>
</evidence>
<dbReference type="SMART" id="SM00297">
    <property type="entry name" value="BROMO"/>
    <property type="match status" value="2"/>
</dbReference>
<dbReference type="GO" id="GO:0000785">
    <property type="term" value="C:chromatin"/>
    <property type="evidence" value="ECO:0007669"/>
    <property type="project" value="TreeGrafter"/>
</dbReference>
<evidence type="ECO:0000256" key="8">
    <source>
        <dbReference type="ARBA" id="ARBA00023015"/>
    </source>
</evidence>
<protein>
    <recommendedName>
        <fullName evidence="12">Bromodomain-containing protein 2</fullName>
    </recommendedName>
</protein>
<dbReference type="PROSITE" id="PS50014">
    <property type="entry name" value="BROMODOMAIN_2"/>
    <property type="match status" value="2"/>
</dbReference>
<comment type="subcellular location">
    <subcellularLocation>
        <location evidence="2">Chromosome</location>
    </subcellularLocation>
    <subcellularLocation>
        <location evidence="1">Nucleus</location>
    </subcellularLocation>
</comment>
<feature type="compositionally biased region" description="Basic and acidic residues" evidence="16">
    <location>
        <begin position="367"/>
        <end position="383"/>
    </location>
</feature>
<dbReference type="CDD" id="cd05498">
    <property type="entry name" value="Bromo_Brdt_II_like"/>
    <property type="match status" value="1"/>
</dbReference>
<dbReference type="InterPro" id="IPR001487">
    <property type="entry name" value="Bromodomain"/>
</dbReference>
<feature type="compositionally biased region" description="Low complexity" evidence="16">
    <location>
        <begin position="674"/>
        <end position="683"/>
    </location>
</feature>
<keyword evidence="4" id="KW-0597">Phosphoprotein</keyword>
<feature type="compositionally biased region" description="Low complexity" evidence="16">
    <location>
        <begin position="336"/>
        <end position="349"/>
    </location>
</feature>
<evidence type="ECO:0000256" key="11">
    <source>
        <dbReference type="ARBA" id="ARBA00023242"/>
    </source>
</evidence>
<dbReference type="GO" id="GO:0006338">
    <property type="term" value="P:chromatin remodeling"/>
    <property type="evidence" value="ECO:0007669"/>
    <property type="project" value="TreeGrafter"/>
</dbReference>
<dbReference type="PROSITE" id="PS51525">
    <property type="entry name" value="NET"/>
    <property type="match status" value="1"/>
</dbReference>
<evidence type="ECO:0000256" key="10">
    <source>
        <dbReference type="ARBA" id="ARBA00023163"/>
    </source>
</evidence>
<feature type="compositionally biased region" description="Acidic residues" evidence="16">
    <location>
        <begin position="532"/>
        <end position="566"/>
    </location>
</feature>
<feature type="compositionally biased region" description="Basic residues" evidence="16">
    <location>
        <begin position="596"/>
        <end position="618"/>
    </location>
</feature>
<comment type="similarity">
    <text evidence="13">Belongs to the BET family.</text>
</comment>
<dbReference type="InterPro" id="IPR018359">
    <property type="entry name" value="Bromodomain_CS"/>
</dbReference>
<dbReference type="FunFam" id="1.20.920.10:FF:000003">
    <property type="entry name" value="Bromodomain-containing protein 2"/>
    <property type="match status" value="1"/>
</dbReference>
<dbReference type="Gene3D" id="1.20.1270.220">
    <property type="match status" value="1"/>
</dbReference>
<evidence type="ECO:0000259" key="18">
    <source>
        <dbReference type="PROSITE" id="PS51525"/>
    </source>
</evidence>
<evidence type="ECO:0000256" key="6">
    <source>
        <dbReference type="ARBA" id="ARBA00022853"/>
    </source>
</evidence>
<dbReference type="Pfam" id="PF17035">
    <property type="entry name" value="BET"/>
    <property type="match status" value="1"/>
</dbReference>
<dbReference type="FunFam" id="1.20.1270.220:FF:000001">
    <property type="entry name" value="bromodomain-containing protein 2 isoform X1"/>
    <property type="match status" value="1"/>
</dbReference>
<evidence type="ECO:0000313" key="19">
    <source>
        <dbReference type="Ensembl" id="ENSCHIP00010041695.1"/>
    </source>
</evidence>
<dbReference type="Pfam" id="PF00439">
    <property type="entry name" value="Bromodomain"/>
    <property type="match status" value="2"/>
</dbReference>
<dbReference type="PANTHER" id="PTHR22880:SF240">
    <property type="entry name" value="BROMODOMAIN-CONTAINING PROTEIN 2"/>
    <property type="match status" value="1"/>
</dbReference>
<accession>A0A8C2SBG5</accession>